<dbReference type="STRING" id="1385512.N784_14505"/>
<dbReference type="Pfam" id="PF05737">
    <property type="entry name" value="Collagen_bind"/>
    <property type="match status" value="5"/>
</dbReference>
<keyword evidence="3" id="KW-0134">Cell wall</keyword>
<dbReference type="InterPro" id="IPR011252">
    <property type="entry name" value="Fibrogen-bd_dom1"/>
</dbReference>
<feature type="compositionally biased region" description="Basic and acidic residues" evidence="7">
    <location>
        <begin position="223"/>
        <end position="270"/>
    </location>
</feature>
<feature type="region of interest" description="Disordered" evidence="7">
    <location>
        <begin position="169"/>
        <end position="279"/>
    </location>
</feature>
<evidence type="ECO:0000259" key="9">
    <source>
        <dbReference type="Pfam" id="PF17802"/>
    </source>
</evidence>
<dbReference type="InterPro" id="IPR013783">
    <property type="entry name" value="Ig-like_fold"/>
</dbReference>
<evidence type="ECO:0000256" key="2">
    <source>
        <dbReference type="ARBA" id="ARBA00007257"/>
    </source>
</evidence>
<feature type="domain" description="SpaA-like prealbumin fold" evidence="9">
    <location>
        <begin position="1132"/>
        <end position="1218"/>
    </location>
</feature>
<proteinExistence type="inferred from homology"/>
<reference evidence="10 11" key="1">
    <citation type="submission" date="2013-08" db="EMBL/GenBank/DDBJ databases">
        <authorList>
            <person name="Huang J."/>
            <person name="Wang G."/>
        </authorList>
    </citation>
    <scope>NUCLEOTIDE SEQUENCE [LARGE SCALE GENOMIC DNA]</scope>
    <source>
        <strain evidence="10 11">JSM 072002</strain>
    </source>
</reference>
<dbReference type="SUPFAM" id="SSF49401">
    <property type="entry name" value="Bacterial adhesins"/>
    <property type="match status" value="7"/>
</dbReference>
<keyword evidence="6" id="KW-0572">Peptidoglycan-anchor</keyword>
<dbReference type="RefSeq" id="WP_084600304.1">
    <property type="nucleotide sequence ID" value="NZ_AVPG01000045.1"/>
</dbReference>
<evidence type="ECO:0000256" key="4">
    <source>
        <dbReference type="ARBA" id="ARBA00022525"/>
    </source>
</evidence>
<dbReference type="Proteomes" id="UP000030401">
    <property type="component" value="Unassembled WGS sequence"/>
</dbReference>
<dbReference type="eggNOG" id="COG4932">
    <property type="taxonomic scope" value="Bacteria"/>
</dbReference>
<dbReference type="Gene3D" id="2.60.40.10">
    <property type="entry name" value="Immunoglobulins"/>
    <property type="match status" value="2"/>
</dbReference>
<feature type="compositionally biased region" description="Low complexity" evidence="7">
    <location>
        <begin position="169"/>
        <end position="183"/>
    </location>
</feature>
<dbReference type="PANTHER" id="PTHR36108:SF13">
    <property type="entry name" value="COLOSSIN-B-RELATED"/>
    <property type="match status" value="1"/>
</dbReference>
<evidence type="ECO:0000313" key="10">
    <source>
        <dbReference type="EMBL" id="KGX84227.1"/>
    </source>
</evidence>
<dbReference type="Gene3D" id="2.60.40.1280">
    <property type="match status" value="2"/>
</dbReference>
<comment type="similarity">
    <text evidence="2">Belongs to the serine-aspartate repeat-containing protein (SDr) family.</text>
</comment>
<evidence type="ECO:0000259" key="8">
    <source>
        <dbReference type="Pfam" id="PF05737"/>
    </source>
</evidence>
<evidence type="ECO:0000256" key="3">
    <source>
        <dbReference type="ARBA" id="ARBA00022512"/>
    </source>
</evidence>
<dbReference type="InterPro" id="IPR008456">
    <property type="entry name" value="Collagen-bd_dom"/>
</dbReference>
<protein>
    <recommendedName>
        <fullName evidence="12">Collagen-binding protein</fullName>
    </recommendedName>
</protein>
<evidence type="ECO:0008006" key="12">
    <source>
        <dbReference type="Google" id="ProtNLM"/>
    </source>
</evidence>
<accession>A0A0A5HKQ5</accession>
<keyword evidence="5" id="KW-0732">Signal</keyword>
<keyword evidence="11" id="KW-1185">Reference proteome</keyword>
<evidence type="ECO:0000256" key="7">
    <source>
        <dbReference type="SAM" id="MobiDB-lite"/>
    </source>
</evidence>
<feature type="domain" description="SpaA-like prealbumin fold" evidence="9">
    <location>
        <begin position="1223"/>
        <end position="1291"/>
    </location>
</feature>
<feature type="domain" description="Collagen binding" evidence="8">
    <location>
        <begin position="981"/>
        <end position="1106"/>
    </location>
</feature>
<dbReference type="Gene3D" id="2.60.40.740">
    <property type="match status" value="5"/>
</dbReference>
<dbReference type="InterPro" id="IPR041033">
    <property type="entry name" value="SpaA_PFL_dom_1"/>
</dbReference>
<evidence type="ECO:0000313" key="11">
    <source>
        <dbReference type="Proteomes" id="UP000030401"/>
    </source>
</evidence>
<keyword evidence="4" id="KW-0964">Secreted</keyword>
<evidence type="ECO:0000256" key="5">
    <source>
        <dbReference type="ARBA" id="ARBA00022729"/>
    </source>
</evidence>
<organism evidence="10 11">
    <name type="scientific">Pontibacillus litoralis JSM 072002</name>
    <dbReference type="NCBI Taxonomy" id="1385512"/>
    <lineage>
        <taxon>Bacteria</taxon>
        <taxon>Bacillati</taxon>
        <taxon>Bacillota</taxon>
        <taxon>Bacilli</taxon>
        <taxon>Bacillales</taxon>
        <taxon>Bacillaceae</taxon>
        <taxon>Pontibacillus</taxon>
    </lineage>
</organism>
<dbReference type="GO" id="GO:0005518">
    <property type="term" value="F:collagen binding"/>
    <property type="evidence" value="ECO:0007669"/>
    <property type="project" value="InterPro"/>
</dbReference>
<feature type="non-terminal residue" evidence="10">
    <location>
        <position position="1291"/>
    </location>
</feature>
<feature type="domain" description="Collagen binding" evidence="8">
    <location>
        <begin position="569"/>
        <end position="678"/>
    </location>
</feature>
<feature type="compositionally biased region" description="Polar residues" evidence="7">
    <location>
        <begin position="210"/>
        <end position="222"/>
    </location>
</feature>
<feature type="domain" description="Collagen binding" evidence="8">
    <location>
        <begin position="428"/>
        <end position="551"/>
    </location>
</feature>
<comment type="caution">
    <text evidence="10">The sequence shown here is derived from an EMBL/GenBank/DDBJ whole genome shotgun (WGS) entry which is preliminary data.</text>
</comment>
<feature type="domain" description="Collagen binding" evidence="8">
    <location>
        <begin position="835"/>
        <end position="963"/>
    </location>
</feature>
<feature type="compositionally biased region" description="Polar residues" evidence="7">
    <location>
        <begin position="193"/>
        <end position="203"/>
    </location>
</feature>
<dbReference type="SUPFAM" id="SSF49478">
    <property type="entry name" value="Cna protein B-type domain"/>
    <property type="match status" value="2"/>
</dbReference>
<dbReference type="Pfam" id="PF17802">
    <property type="entry name" value="SpaA"/>
    <property type="match status" value="2"/>
</dbReference>
<gene>
    <name evidence="10" type="ORF">N784_14505</name>
</gene>
<evidence type="ECO:0000256" key="6">
    <source>
        <dbReference type="ARBA" id="ARBA00023088"/>
    </source>
</evidence>
<feature type="domain" description="Collagen binding" evidence="8">
    <location>
        <begin position="704"/>
        <end position="797"/>
    </location>
</feature>
<sequence>MRKQIGAVSLIVLLLFQTITTSLMLPMQAFAQANQSNDVITDITLLDEQNSQIDQETPLRAGQKIQFALNWEVGPEQIEKQKKYSVQLPTQVQPTIVEKASLTTKDGTEIGTYSVSKDATLTINFDEFQEKKQGDFHVSAAITTDELNKENFSFVADSGTIFELPVTWETTESQKSTSKEQQSPDTEKDTSAQEENGQNNTHQSSKEEQSNNGEDASDSAAQNHEDDTINKKENASTQDADKQQDKSSDDKNAASKKDNEQDATNTDKQKSNGKVAKAGPIKENILTDVTLTDEDGEIINEDENPNNPLKLGDVVNIEYKFALPNNHGYEAGSAYTFDFPEQFKISGVAAGDLTFNGGSIGTFIADESGKVTLTFNEKIEQLSNIEGYVNFATKLTEDLTGDPEQDIPFEIDGDRVDIPIKVKPDVKNTIDKRGTPDKHYNANEIHWEVDFNKGLDKLENATFQDPILDGQELQKNSIKIYKLNVDVQGNVSKGEEVTKQFATSTDDGNVTIDFGTISEAYRVEFTTDITDEDGKNYTNKATVSSDNLDDLTASSTISVGRGKPLEKAKGKYDSANQTIEWQIKFNYNEKDIAKQDAILKDLFNDSMHLVDGSLEVREITIDSDGKGIPGDIVNNYKIKDITDTTNNKEGFELQFTEDISKAYIITYTTKADDRVFDAEKITNTVSYGDNESSVDQGVSQQIGIKKHGKVKYNEKTVDWKVDINQDSHVMNHLVITDTFTNGGLTLKEDTINIKELEQGKDYNVQVNENGFKITFNVTIDKPITLTYTTHFDFETLNDGKNKFLNTVHFEWENEAGKKEVHEDEEPFNPDNYTKNNGFKGGSYNAQTKEITWDIGVNYNLQHYADPSVEDFILGDQTLLKDSIKVYEMTLNGGPNEINIGNQLEEGKDYTLSFPEDEQGNPGFRIDFNDSIDSAYFIRYNTTLKDHHTVPSYNNTATFKNADEKMFEQDATVSVKNGGSYTEKSGKQDGLSAKWRVDINKGQSTVSDVVITDKPSNNQLYIEDSFKLYGTTVSKNGTVKKDTSNVLEEGKDYELEIHRDEESGQESFTLNFSNTIQEPYVLEYTSYINAANGEIISNNATFEGSGLSEDPPSSSASFRVQISGSGGGSGELGSLEVKKVDSETNEPLEGATFTLYDRFGNIAIKTGTTNDQGIVSFNNLLYRDYILKEDSAPSGYHVAIDDQQTVTIDADPSKVTVKNDIIKGKAKLTKVDADNNKVKLDGAVFKVVDKNGADVKTGLTTNDKGVITVELRPGDYQFVETKAPFGYDLDNT</sequence>
<comment type="subcellular location">
    <subcellularLocation>
        <location evidence="1">Secreted</location>
        <location evidence="1">Cell wall</location>
    </subcellularLocation>
</comment>
<name>A0A0A5HKQ5_9BACI</name>
<dbReference type="InterPro" id="IPR008966">
    <property type="entry name" value="Adhesion_dom_sf"/>
</dbReference>
<evidence type="ECO:0000256" key="1">
    <source>
        <dbReference type="ARBA" id="ARBA00004191"/>
    </source>
</evidence>
<dbReference type="GO" id="GO:0007155">
    <property type="term" value="P:cell adhesion"/>
    <property type="evidence" value="ECO:0007669"/>
    <property type="project" value="InterPro"/>
</dbReference>
<dbReference type="PANTHER" id="PTHR36108">
    <property type="entry name" value="COLOSSIN-B-RELATED"/>
    <property type="match status" value="1"/>
</dbReference>
<dbReference type="OrthoDB" id="2056845at2"/>
<dbReference type="EMBL" id="AVPG01000045">
    <property type="protein sequence ID" value="KGX84227.1"/>
    <property type="molecule type" value="Genomic_DNA"/>
</dbReference>